<protein>
    <submittedName>
        <fullName evidence="2">Uncharacterized protein</fullName>
    </submittedName>
</protein>
<dbReference type="Proteomes" id="UP000663419">
    <property type="component" value="Chromosome 6"/>
</dbReference>
<evidence type="ECO:0000313" key="2">
    <source>
        <dbReference type="EMBL" id="QSS57667.1"/>
    </source>
</evidence>
<feature type="transmembrane region" description="Helical" evidence="1">
    <location>
        <begin position="21"/>
        <end position="39"/>
    </location>
</feature>
<organism evidence="2 3">
    <name type="scientific">Ajellomyces capsulatus (strain H88)</name>
    <name type="common">Darling's disease fungus</name>
    <name type="synonym">Histoplasma capsulatum</name>
    <dbReference type="NCBI Taxonomy" id="544711"/>
    <lineage>
        <taxon>Eukaryota</taxon>
        <taxon>Fungi</taxon>
        <taxon>Dikarya</taxon>
        <taxon>Ascomycota</taxon>
        <taxon>Pezizomycotina</taxon>
        <taxon>Eurotiomycetes</taxon>
        <taxon>Eurotiomycetidae</taxon>
        <taxon>Onygenales</taxon>
        <taxon>Ajellomycetaceae</taxon>
        <taxon>Histoplasma</taxon>
    </lineage>
</organism>
<accession>A0A8A1M0G1</accession>
<dbReference type="AlphaFoldDB" id="A0A8A1M0G1"/>
<sequence length="62" mass="6948">MIFSRAACMNRKKTTTYENRIRALGGVSLVILGVLIGVLDNDFGIHIYICTVRILSIFLLPH</sequence>
<reference evidence="2" key="1">
    <citation type="submission" date="2021-01" db="EMBL/GenBank/DDBJ databases">
        <title>Chromosome-level genome assembly of a human fungal pathogen reveals clustering of transcriptionally co-regulated genes.</title>
        <authorList>
            <person name="Voorhies M."/>
            <person name="Cohen S."/>
            <person name="Shea T.P."/>
            <person name="Petrus S."/>
            <person name="Munoz J.F."/>
            <person name="Poplawski S."/>
            <person name="Goldman W.E."/>
            <person name="Michael T."/>
            <person name="Cuomo C.A."/>
            <person name="Sil A."/>
            <person name="Beyhan S."/>
        </authorList>
    </citation>
    <scope>NUCLEOTIDE SEQUENCE</scope>
    <source>
        <strain evidence="2">H88</strain>
    </source>
</reference>
<keyword evidence="1" id="KW-1133">Transmembrane helix</keyword>
<evidence type="ECO:0000313" key="3">
    <source>
        <dbReference type="Proteomes" id="UP000663419"/>
    </source>
</evidence>
<gene>
    <name evidence="2" type="ORF">I7I53_11932</name>
</gene>
<name>A0A8A1M0G1_AJEC8</name>
<dbReference type="VEuPathDB" id="FungiDB:I7I53_11932"/>
<dbReference type="EMBL" id="CP069107">
    <property type="protein sequence ID" value="QSS57667.1"/>
    <property type="molecule type" value="Genomic_DNA"/>
</dbReference>
<keyword evidence="1" id="KW-0812">Transmembrane</keyword>
<proteinExistence type="predicted"/>
<keyword evidence="1" id="KW-0472">Membrane</keyword>
<evidence type="ECO:0000256" key="1">
    <source>
        <dbReference type="SAM" id="Phobius"/>
    </source>
</evidence>
<feature type="transmembrane region" description="Helical" evidence="1">
    <location>
        <begin position="45"/>
        <end position="61"/>
    </location>
</feature>